<name>A0A517Q5M8_9PLAN</name>
<dbReference type="AlphaFoldDB" id="A0A517Q5M8"/>
<reference evidence="3 4" key="1">
    <citation type="submission" date="2019-03" db="EMBL/GenBank/DDBJ databases">
        <title>Deep-cultivation of Planctomycetes and their phenomic and genomic characterization uncovers novel biology.</title>
        <authorList>
            <person name="Wiegand S."/>
            <person name="Jogler M."/>
            <person name="Boedeker C."/>
            <person name="Pinto D."/>
            <person name="Vollmers J."/>
            <person name="Rivas-Marin E."/>
            <person name="Kohn T."/>
            <person name="Peeters S.H."/>
            <person name="Heuer A."/>
            <person name="Rast P."/>
            <person name="Oberbeckmann S."/>
            <person name="Bunk B."/>
            <person name="Jeske O."/>
            <person name="Meyerdierks A."/>
            <person name="Storesund J.E."/>
            <person name="Kallscheuer N."/>
            <person name="Luecker S."/>
            <person name="Lage O.M."/>
            <person name="Pohl T."/>
            <person name="Merkel B.J."/>
            <person name="Hornburger P."/>
            <person name="Mueller R.-W."/>
            <person name="Bruemmer F."/>
            <person name="Labrenz M."/>
            <person name="Spormann A.M."/>
            <person name="Op den Camp H."/>
            <person name="Overmann J."/>
            <person name="Amann R."/>
            <person name="Jetten M.S.M."/>
            <person name="Mascher T."/>
            <person name="Medema M.H."/>
            <person name="Devos D.P."/>
            <person name="Kaster A.-K."/>
            <person name="Ovreas L."/>
            <person name="Rohde M."/>
            <person name="Galperin M.Y."/>
            <person name="Jogler C."/>
        </authorList>
    </citation>
    <scope>NUCLEOTIDE SEQUENCE [LARGE SCALE GENOMIC DNA]</scope>
    <source>
        <strain evidence="3 4">Enr10</strain>
    </source>
</reference>
<feature type="region of interest" description="Disordered" evidence="1">
    <location>
        <begin position="26"/>
        <end position="48"/>
    </location>
</feature>
<feature type="compositionally biased region" description="Basic and acidic residues" evidence="1">
    <location>
        <begin position="31"/>
        <end position="48"/>
    </location>
</feature>
<feature type="chain" id="PRO_5022132495" description="Prenyltransferase and squalene oxidase repeat protein" evidence="2">
    <location>
        <begin position="27"/>
        <end position="406"/>
    </location>
</feature>
<keyword evidence="4" id="KW-1185">Reference proteome</keyword>
<evidence type="ECO:0000313" key="4">
    <source>
        <dbReference type="Proteomes" id="UP000315647"/>
    </source>
</evidence>
<gene>
    <name evidence="3" type="ORF">Enr10x_22640</name>
</gene>
<dbReference type="RefSeq" id="WP_145449048.1">
    <property type="nucleotide sequence ID" value="NZ_CP037421.1"/>
</dbReference>
<organism evidence="3 4">
    <name type="scientific">Gimesia panareensis</name>
    <dbReference type="NCBI Taxonomy" id="2527978"/>
    <lineage>
        <taxon>Bacteria</taxon>
        <taxon>Pseudomonadati</taxon>
        <taxon>Planctomycetota</taxon>
        <taxon>Planctomycetia</taxon>
        <taxon>Planctomycetales</taxon>
        <taxon>Planctomycetaceae</taxon>
        <taxon>Gimesia</taxon>
    </lineage>
</organism>
<dbReference type="EMBL" id="CP037421">
    <property type="protein sequence ID" value="QDT26951.1"/>
    <property type="molecule type" value="Genomic_DNA"/>
</dbReference>
<dbReference type="SUPFAM" id="SSF48239">
    <property type="entry name" value="Terpenoid cyclases/Protein prenyltransferases"/>
    <property type="match status" value="1"/>
</dbReference>
<evidence type="ECO:0000313" key="3">
    <source>
        <dbReference type="EMBL" id="QDT26951.1"/>
    </source>
</evidence>
<evidence type="ECO:0000256" key="1">
    <source>
        <dbReference type="SAM" id="MobiDB-lite"/>
    </source>
</evidence>
<protein>
    <recommendedName>
        <fullName evidence="5">Prenyltransferase and squalene oxidase repeat protein</fullName>
    </recommendedName>
</protein>
<dbReference type="InterPro" id="IPR008930">
    <property type="entry name" value="Terpenoid_cyclase/PrenylTrfase"/>
</dbReference>
<dbReference type="PROSITE" id="PS51257">
    <property type="entry name" value="PROKAR_LIPOPROTEIN"/>
    <property type="match status" value="1"/>
</dbReference>
<dbReference type="Proteomes" id="UP000315647">
    <property type="component" value="Chromosome"/>
</dbReference>
<evidence type="ECO:0000256" key="2">
    <source>
        <dbReference type="SAM" id="SignalP"/>
    </source>
</evidence>
<accession>A0A517Q5M8</accession>
<proteinExistence type="predicted"/>
<keyword evidence="2" id="KW-0732">Signal</keyword>
<evidence type="ECO:0008006" key="5">
    <source>
        <dbReference type="Google" id="ProtNLM"/>
    </source>
</evidence>
<feature type="signal peptide" evidence="2">
    <location>
        <begin position="1"/>
        <end position="26"/>
    </location>
</feature>
<dbReference type="Gene3D" id="1.50.10.20">
    <property type="match status" value="1"/>
</dbReference>
<sequence precursor="true">MNFSLRLPLFVLLFAGLSCLSGCNQSSDTAGSDKESPAEVAGSKELESPEELLKKVEQAIEVAQQKYLESEKHSPWEIFHGILAFRKDYQIQKDGKNVNALEWIASGITFEDEPWFQKTEFGGRPHPYTRENAFEGHKNQSLAILAMADVPLDYKFQTPDGPITVADMVENAKKEMQENEEVTWSLWALVHYLGPDAVWYDKKGEEWRMSDLVYMQNNTITNESPCGGTHALFALAYARNTYRNAGHRLSSYWLESDQKLQRYIEEAKAMQNLDGSFSYDYFFQKSACENFQERLETTGHTLEFLMMALPDDRLNEEWVRKAVSLLANDIIDNKGEKVNYSALYHAIDGLVIYRNRMDPNRTAQLGSKSYQTPDESEAAVKDVKVLKPVTPPAPAAPALPPTPKKQ</sequence>